<dbReference type="Proteomes" id="UP000053676">
    <property type="component" value="Unassembled WGS sequence"/>
</dbReference>
<sequence>MTDDKMHPIYNLTAVGLRSDFPYVNLNSRCIRIDCPYPGAEVEFTMPIGYIYTGYFIKEVGQMEVMDYILTSFRLP</sequence>
<dbReference type="KEGG" id="nai:NECAME_17844"/>
<protein>
    <submittedName>
        <fullName evidence="1">Uncharacterized protein</fullName>
    </submittedName>
</protein>
<keyword evidence="2" id="KW-1185">Reference proteome</keyword>
<name>W2TJD4_NECAM</name>
<dbReference type="AlphaFoldDB" id="W2TJD4"/>
<gene>
    <name evidence="1" type="ORF">NECAME_17844</name>
</gene>
<evidence type="ECO:0000313" key="2">
    <source>
        <dbReference type="Proteomes" id="UP000053676"/>
    </source>
</evidence>
<feature type="non-terminal residue" evidence="1">
    <location>
        <position position="76"/>
    </location>
</feature>
<accession>W2TJD4</accession>
<evidence type="ECO:0000313" key="1">
    <source>
        <dbReference type="EMBL" id="ETN81709.1"/>
    </source>
</evidence>
<reference evidence="2" key="1">
    <citation type="journal article" date="2014" name="Nat. Genet.">
        <title>Genome of the human hookworm Necator americanus.</title>
        <authorList>
            <person name="Tang Y.T."/>
            <person name="Gao X."/>
            <person name="Rosa B.A."/>
            <person name="Abubucker S."/>
            <person name="Hallsworth-Pepin K."/>
            <person name="Martin J."/>
            <person name="Tyagi R."/>
            <person name="Heizer E."/>
            <person name="Zhang X."/>
            <person name="Bhonagiri-Palsikar V."/>
            <person name="Minx P."/>
            <person name="Warren W.C."/>
            <person name="Wang Q."/>
            <person name="Zhan B."/>
            <person name="Hotez P.J."/>
            <person name="Sternberg P.W."/>
            <person name="Dougall A."/>
            <person name="Gaze S.T."/>
            <person name="Mulvenna J."/>
            <person name="Sotillo J."/>
            <person name="Ranganathan S."/>
            <person name="Rabelo E.M."/>
            <person name="Wilson R.K."/>
            <person name="Felgner P.L."/>
            <person name="Bethony J."/>
            <person name="Hawdon J.M."/>
            <person name="Gasser R.B."/>
            <person name="Loukas A."/>
            <person name="Mitreva M."/>
        </authorList>
    </citation>
    <scope>NUCLEOTIDE SEQUENCE [LARGE SCALE GENOMIC DNA]</scope>
</reference>
<proteinExistence type="predicted"/>
<organism evidence="1 2">
    <name type="scientific">Necator americanus</name>
    <name type="common">Human hookworm</name>
    <dbReference type="NCBI Taxonomy" id="51031"/>
    <lineage>
        <taxon>Eukaryota</taxon>
        <taxon>Metazoa</taxon>
        <taxon>Ecdysozoa</taxon>
        <taxon>Nematoda</taxon>
        <taxon>Chromadorea</taxon>
        <taxon>Rhabditida</taxon>
        <taxon>Rhabditina</taxon>
        <taxon>Rhabditomorpha</taxon>
        <taxon>Strongyloidea</taxon>
        <taxon>Ancylostomatidae</taxon>
        <taxon>Bunostominae</taxon>
        <taxon>Necator</taxon>
    </lineage>
</organism>
<dbReference type="EMBL" id="KI658643">
    <property type="protein sequence ID" value="ETN81709.1"/>
    <property type="molecule type" value="Genomic_DNA"/>
</dbReference>
<dbReference type="OrthoDB" id="5866581at2759"/>